<protein>
    <recommendedName>
        <fullName evidence="1">Peptidase C39-like domain-containing protein</fullName>
    </recommendedName>
</protein>
<comment type="caution">
    <text evidence="2">The sequence shown here is derived from an EMBL/GenBank/DDBJ whole genome shotgun (WGS) entry which is preliminary data.</text>
</comment>
<dbReference type="PATRIC" id="fig|1408103.3.peg.1636"/>
<dbReference type="AlphaFoldDB" id="A0A0M2T0S5"/>
<dbReference type="PANTHER" id="PTHR37806:SF1">
    <property type="entry name" value="PEPTIDASE C39-LIKE DOMAIN-CONTAINING PROTEIN"/>
    <property type="match status" value="1"/>
</dbReference>
<sequence length="161" mass="18093">MKLNVPLVSQLPELPTGCEITSVTMMLQYKGAKVDKIGLANEMPRHSWDPNYGYVGNPFTTRGWTVYPPALMKLVSKYAGSSKNLTGVSHLMLESYIASGKPVTVWASPMHGFTVHALTLTGYDRNNYYLNDPWTGKKDVRISKTEFIKLWSNQSKRAISY</sequence>
<dbReference type="Gene3D" id="3.90.70.10">
    <property type="entry name" value="Cysteine proteinases"/>
    <property type="match status" value="1"/>
</dbReference>
<feature type="domain" description="Peptidase C39-like" evidence="1">
    <location>
        <begin position="3"/>
        <end position="134"/>
    </location>
</feature>
<keyword evidence="3" id="KW-1185">Reference proteome</keyword>
<dbReference type="Proteomes" id="UP000034166">
    <property type="component" value="Unassembled WGS sequence"/>
</dbReference>
<evidence type="ECO:0000259" key="1">
    <source>
        <dbReference type="Pfam" id="PF13529"/>
    </source>
</evidence>
<dbReference type="OrthoDB" id="1164310at2"/>
<evidence type="ECO:0000313" key="3">
    <source>
        <dbReference type="Proteomes" id="UP000034166"/>
    </source>
</evidence>
<gene>
    <name evidence="2" type="ORF">WQ57_07270</name>
</gene>
<accession>A0A0M2T0S5</accession>
<dbReference type="Pfam" id="PF13529">
    <property type="entry name" value="Peptidase_C39_2"/>
    <property type="match status" value="1"/>
</dbReference>
<dbReference type="InterPro" id="IPR039563">
    <property type="entry name" value="Peptidase_C39_single_dom"/>
</dbReference>
<evidence type="ECO:0000313" key="2">
    <source>
        <dbReference type="EMBL" id="KKK38822.1"/>
    </source>
</evidence>
<dbReference type="PIRSF" id="PIRSF032442">
    <property type="entry name" value="UCP032442"/>
    <property type="match status" value="1"/>
</dbReference>
<dbReference type="EMBL" id="LAYY01000006">
    <property type="protein sequence ID" value="KKK38822.1"/>
    <property type="molecule type" value="Genomic_DNA"/>
</dbReference>
<dbReference type="InterPro" id="IPR039564">
    <property type="entry name" value="Peptidase_C39-like"/>
</dbReference>
<name>A0A0M2T0S5_9BACI</name>
<organism evidence="2 3">
    <name type="scientific">Mesobacillus campisalis</name>
    <dbReference type="NCBI Taxonomy" id="1408103"/>
    <lineage>
        <taxon>Bacteria</taxon>
        <taxon>Bacillati</taxon>
        <taxon>Bacillota</taxon>
        <taxon>Bacilli</taxon>
        <taxon>Bacillales</taxon>
        <taxon>Bacillaceae</taxon>
        <taxon>Mesobacillus</taxon>
    </lineage>
</organism>
<reference evidence="2 3" key="1">
    <citation type="submission" date="2015-04" db="EMBL/GenBank/DDBJ databases">
        <title>Taxonomic description and genome sequence of Bacillus campisalis sp. nov., a novel member of the genus Bacillus isolated from solar saltern.</title>
        <authorList>
            <person name="Mathan Kumar R."/>
            <person name="Kaur G."/>
            <person name="Kumar A."/>
            <person name="Singh N.K."/>
            <person name="Kaur N."/>
            <person name="Kumar N."/>
            <person name="Mayilraj S."/>
        </authorList>
    </citation>
    <scope>NUCLEOTIDE SEQUENCE [LARGE SCALE GENOMIC DNA]</scope>
    <source>
        <strain evidence="2 3">SA2-6</strain>
    </source>
</reference>
<dbReference type="PANTHER" id="PTHR37806">
    <property type="entry name" value="LMO0724 PROTEIN"/>
    <property type="match status" value="1"/>
</dbReference>
<proteinExistence type="predicted"/>
<dbReference type="InterPro" id="IPR016997">
    <property type="entry name" value="UCP032442"/>
</dbReference>
<dbReference type="CDD" id="cd02549">
    <property type="entry name" value="Peptidase_C39A"/>
    <property type="match status" value="1"/>
</dbReference>